<feature type="chain" id="PRO_5046069563" description="Lipoprotein" evidence="2">
    <location>
        <begin position="22"/>
        <end position="176"/>
    </location>
</feature>
<dbReference type="RefSeq" id="WP_193539058.1">
    <property type="nucleotide sequence ID" value="NZ_JADCLJ010000024.1"/>
</dbReference>
<dbReference type="Proteomes" id="UP001516662">
    <property type="component" value="Unassembled WGS sequence"/>
</dbReference>
<dbReference type="PROSITE" id="PS51257">
    <property type="entry name" value="PROKAR_LIPOPROTEIN"/>
    <property type="match status" value="1"/>
</dbReference>
<evidence type="ECO:0000313" key="3">
    <source>
        <dbReference type="EMBL" id="MBE4909942.1"/>
    </source>
</evidence>
<proteinExistence type="predicted"/>
<evidence type="ECO:0000256" key="1">
    <source>
        <dbReference type="SAM" id="Coils"/>
    </source>
</evidence>
<feature type="coiled-coil region" evidence="1">
    <location>
        <begin position="31"/>
        <end position="76"/>
    </location>
</feature>
<keyword evidence="1" id="KW-0175">Coiled coil</keyword>
<dbReference type="EMBL" id="JADCLJ010000024">
    <property type="protein sequence ID" value="MBE4909942.1"/>
    <property type="molecule type" value="Genomic_DNA"/>
</dbReference>
<feature type="signal peptide" evidence="2">
    <location>
        <begin position="1"/>
        <end position="21"/>
    </location>
</feature>
<evidence type="ECO:0008006" key="5">
    <source>
        <dbReference type="Google" id="ProtNLM"/>
    </source>
</evidence>
<name>A0ABR9QN88_9BACI</name>
<evidence type="ECO:0000313" key="4">
    <source>
        <dbReference type="Proteomes" id="UP001516662"/>
    </source>
</evidence>
<sequence length="176" mass="20779">MKRYFILTGIAVALSFLFACSNNELDMEVLASEYETKIEEKNGEINKLKEELRLTKDELKQEKEKLEESSVDLQIYDHKARRIMSLITEKDFDKLANEFNVDFEVSDESLVFNKLRDYPTAPAFPIAIAGLPMYFAYYNHQPEFTEVGYFLYDSERKYDIHFHFGKNKEFEYVSSE</sequence>
<gene>
    <name evidence="3" type="ORF">IMZ08_18050</name>
</gene>
<accession>A0ABR9QN88</accession>
<keyword evidence="4" id="KW-1185">Reference proteome</keyword>
<comment type="caution">
    <text evidence="3">The sequence shown here is derived from an EMBL/GenBank/DDBJ whole genome shotgun (WGS) entry which is preliminary data.</text>
</comment>
<reference evidence="3 4" key="1">
    <citation type="submission" date="2020-10" db="EMBL/GenBank/DDBJ databases">
        <title>Bacillus sp. HD4P25, an endophyte from a halophyte.</title>
        <authorList>
            <person name="Sun J.-Q."/>
        </authorList>
    </citation>
    <scope>NUCLEOTIDE SEQUENCE [LARGE SCALE GENOMIC DNA]</scope>
    <source>
        <strain evidence="3 4">YIM 93174</strain>
    </source>
</reference>
<evidence type="ECO:0000256" key="2">
    <source>
        <dbReference type="SAM" id="SignalP"/>
    </source>
</evidence>
<keyword evidence="2" id="KW-0732">Signal</keyword>
<protein>
    <recommendedName>
        <fullName evidence="5">Lipoprotein</fullName>
    </recommendedName>
</protein>
<organism evidence="3 4">
    <name type="scientific">Litchfieldia luteola</name>
    <dbReference type="NCBI Taxonomy" id="682179"/>
    <lineage>
        <taxon>Bacteria</taxon>
        <taxon>Bacillati</taxon>
        <taxon>Bacillota</taxon>
        <taxon>Bacilli</taxon>
        <taxon>Bacillales</taxon>
        <taxon>Bacillaceae</taxon>
        <taxon>Litchfieldia</taxon>
    </lineage>
</organism>